<proteinExistence type="predicted"/>
<dbReference type="AlphaFoldDB" id="A0A8B6M916"/>
<gene>
    <name evidence="1" type="ORF">MPC4_250042</name>
</gene>
<sequence>MPTLDRRREFTGREVEANWRPSRPWQRT</sequence>
<dbReference type="EMBL" id="CABFMQ020000082">
    <property type="protein sequence ID" value="VTZ50534.1"/>
    <property type="molecule type" value="Genomic_DNA"/>
</dbReference>
<organism evidence="1 2">
    <name type="scientific">Methylocella tundrae</name>
    <dbReference type="NCBI Taxonomy" id="227605"/>
    <lineage>
        <taxon>Bacteria</taxon>
        <taxon>Pseudomonadati</taxon>
        <taxon>Pseudomonadota</taxon>
        <taxon>Alphaproteobacteria</taxon>
        <taxon>Hyphomicrobiales</taxon>
        <taxon>Beijerinckiaceae</taxon>
        <taxon>Methylocella</taxon>
    </lineage>
</organism>
<keyword evidence="2" id="KW-1185">Reference proteome</keyword>
<reference evidence="1 2" key="1">
    <citation type="submission" date="2019-05" db="EMBL/GenBank/DDBJ databases">
        <authorList>
            <person name="Farhan Ul Haque M."/>
        </authorList>
    </citation>
    <scope>NUCLEOTIDE SEQUENCE [LARGE SCALE GENOMIC DNA]</scope>
    <source>
        <strain evidence="1">2</strain>
    </source>
</reference>
<dbReference type="Proteomes" id="UP000485880">
    <property type="component" value="Unassembled WGS sequence"/>
</dbReference>
<evidence type="ECO:0000313" key="2">
    <source>
        <dbReference type="Proteomes" id="UP000485880"/>
    </source>
</evidence>
<accession>A0A8B6M916</accession>
<comment type="caution">
    <text evidence="1">The sequence shown here is derived from an EMBL/GenBank/DDBJ whole genome shotgun (WGS) entry which is preliminary data.</text>
</comment>
<evidence type="ECO:0000313" key="1">
    <source>
        <dbReference type="EMBL" id="VTZ50534.1"/>
    </source>
</evidence>
<name>A0A8B6M916_METTU</name>
<protein>
    <submittedName>
        <fullName evidence="1">Uncharacterized protein</fullName>
    </submittedName>
</protein>